<feature type="compositionally biased region" description="Basic and acidic residues" evidence="1">
    <location>
        <begin position="122"/>
        <end position="139"/>
    </location>
</feature>
<sequence length="168" mass="17848">MASDSAIPDAVFAEPWFSKDRAGFGLLAGRNTLIQVSVGPGPREIRVGRFNGTRRHAATAADVADVLGMSVPETEGYFDKVERALRAGITAYQETYLDGAAPTPPTTLDKGLHSPGPAGPDSAERINERQDRNAIESRAVRHPQPPLGLSSPSEVGRNESGRSTGRSL</sequence>
<dbReference type="Proteomes" id="UP000594979">
    <property type="component" value="Chromosome"/>
</dbReference>
<proteinExistence type="predicted"/>
<feature type="region of interest" description="Disordered" evidence="1">
    <location>
        <begin position="96"/>
        <end position="168"/>
    </location>
</feature>
<dbReference type="AlphaFoldDB" id="A0A7T2WN62"/>
<evidence type="ECO:0000256" key="1">
    <source>
        <dbReference type="SAM" id="MobiDB-lite"/>
    </source>
</evidence>
<evidence type="ECO:0000313" key="2">
    <source>
        <dbReference type="EMBL" id="QPS33580.1"/>
    </source>
</evidence>
<reference evidence="2 3" key="1">
    <citation type="submission" date="2020-12" db="EMBL/GenBank/DDBJ databases">
        <title>FDA dAtabase for Regulatory Grade micrObial Sequences (FDA-ARGOS): Supporting development and validation of Infectious Disease Dx tests.</title>
        <authorList>
            <person name="Sproer C."/>
            <person name="Gronow S."/>
            <person name="Severitt S."/>
            <person name="Schroder I."/>
            <person name="Tallon L."/>
            <person name="Sadzewicz L."/>
            <person name="Zhao X."/>
            <person name="Boylan J."/>
            <person name="Ott S."/>
            <person name="Bowen H."/>
            <person name="Vavikolanu K."/>
            <person name="Mehta A."/>
            <person name="Aluvathingal J."/>
            <person name="Nadendla S."/>
            <person name="Lowell S."/>
            <person name="Myers T."/>
            <person name="Yan Y."/>
            <person name="Sichtig H."/>
        </authorList>
    </citation>
    <scope>NUCLEOTIDE SEQUENCE [LARGE SCALE GENOMIC DNA]</scope>
    <source>
        <strain evidence="2 3">FDAARGOS_902</strain>
    </source>
</reference>
<protein>
    <submittedName>
        <fullName evidence="2">Uncharacterized protein</fullName>
    </submittedName>
</protein>
<dbReference type="EMBL" id="CP065682">
    <property type="protein sequence ID" value="QPS33580.1"/>
    <property type="molecule type" value="Genomic_DNA"/>
</dbReference>
<accession>A0A7T2WN62</accession>
<gene>
    <name evidence="2" type="ORF">I6G59_16915</name>
</gene>
<dbReference type="RefSeq" id="WP_197931983.1">
    <property type="nucleotide sequence ID" value="NZ_CP065682.1"/>
</dbReference>
<dbReference type="KEGG" id="bcau:I6G59_16915"/>
<evidence type="ECO:0000313" key="3">
    <source>
        <dbReference type="Proteomes" id="UP000594979"/>
    </source>
</evidence>
<name>A0A7T2WN62_9MICO</name>
<organism evidence="2 3">
    <name type="scientific">Brevibacterium casei</name>
    <dbReference type="NCBI Taxonomy" id="33889"/>
    <lineage>
        <taxon>Bacteria</taxon>
        <taxon>Bacillati</taxon>
        <taxon>Actinomycetota</taxon>
        <taxon>Actinomycetes</taxon>
        <taxon>Micrococcales</taxon>
        <taxon>Brevibacteriaceae</taxon>
        <taxon>Brevibacterium</taxon>
    </lineage>
</organism>